<feature type="signal peptide" evidence="1">
    <location>
        <begin position="1"/>
        <end position="23"/>
    </location>
</feature>
<dbReference type="SUPFAM" id="SSF56935">
    <property type="entry name" value="Porins"/>
    <property type="match status" value="1"/>
</dbReference>
<dbReference type="Gene3D" id="2.40.160.10">
    <property type="entry name" value="Porin"/>
    <property type="match status" value="1"/>
</dbReference>
<organism evidence="2 3">
    <name type="scientific">Rubrivivax benzoatilyticus</name>
    <dbReference type="NCBI Taxonomy" id="316997"/>
    <lineage>
        <taxon>Bacteria</taxon>
        <taxon>Pseudomonadati</taxon>
        <taxon>Pseudomonadota</taxon>
        <taxon>Betaproteobacteria</taxon>
        <taxon>Burkholderiales</taxon>
        <taxon>Sphaerotilaceae</taxon>
        <taxon>Rubrivivax</taxon>
    </lineage>
</organism>
<keyword evidence="3" id="KW-1185">Reference proteome</keyword>
<evidence type="ECO:0000313" key="2">
    <source>
        <dbReference type="EMBL" id="NHK99764.1"/>
    </source>
</evidence>
<keyword evidence="1" id="KW-0732">Signal</keyword>
<protein>
    <recommendedName>
        <fullName evidence="4">Porin</fullName>
    </recommendedName>
</protein>
<evidence type="ECO:0008006" key="4">
    <source>
        <dbReference type="Google" id="ProtNLM"/>
    </source>
</evidence>
<gene>
    <name evidence="2" type="ORF">G7087_15380</name>
</gene>
<dbReference type="Proteomes" id="UP000802098">
    <property type="component" value="Unassembled WGS sequence"/>
</dbReference>
<dbReference type="RefSeq" id="WP_009858018.1">
    <property type="nucleotide sequence ID" value="NZ_JAAOCD010000008.1"/>
</dbReference>
<proteinExistence type="predicted"/>
<feature type="chain" id="PRO_5046560738" description="Porin" evidence="1">
    <location>
        <begin position="24"/>
        <end position="420"/>
    </location>
</feature>
<evidence type="ECO:0000256" key="1">
    <source>
        <dbReference type="SAM" id="SignalP"/>
    </source>
</evidence>
<dbReference type="InterPro" id="IPR023614">
    <property type="entry name" value="Porin_dom_sf"/>
</dbReference>
<dbReference type="EMBL" id="JAAOCD010000008">
    <property type="protein sequence ID" value="NHK99764.1"/>
    <property type="molecule type" value="Genomic_DNA"/>
</dbReference>
<evidence type="ECO:0000313" key="3">
    <source>
        <dbReference type="Proteomes" id="UP000802098"/>
    </source>
</evidence>
<comment type="caution">
    <text evidence="2">The sequence shown here is derived from an EMBL/GenBank/DDBJ whole genome shotgun (WGS) entry which is preliminary data.</text>
</comment>
<accession>A0ABX0HXP4</accession>
<name>A0ABX0HXP4_9BURK</name>
<reference evidence="2 3" key="1">
    <citation type="submission" date="2020-03" db="EMBL/GenBank/DDBJ databases">
        <title>Rubrivivax benzoatilyticus JA2 (sequenced after 10 years sub-culturing).</title>
        <authorList>
            <person name="Gupta D."/>
            <person name="Chintalapati S."/>
            <person name="Chintalapati V.R."/>
        </authorList>
    </citation>
    <scope>NUCLEOTIDE SEQUENCE [LARGE SCALE GENOMIC DNA]</scope>
    <source>
        <strain evidence="2 3">JA2-Mal</strain>
    </source>
</reference>
<sequence>MQPTINRLAVALSACGLLSVAQAQGAPEFKFSGFGTVAAVHSSEDQADFVATVFQPRGAGASDSWSFNLDSKLGAQASAVFGPQWSAVVQLVSQQNHDNDWVPHLEWANVKWQATPDLALRVGRTALPVFQLSETRLVGYANATVRPAPEIYRILPVTSNDGVDLSWRHTLAGGRNTVQAFFGTTKVDLPTGTIESDRSWGLASTFETGDLALRLGYSSFNVKIDADGVNTLNAGIAAFGTAAAPLPTVAARAAVLADRYRTEDMATRVLALGFSYDPGQWFVSGEAMRFDTESVLADTTGWQLVGGWRIGTLTPYVGYARIKADIDEEAAFAATGSGPLDAAAANVVGGINRTLQVLNGSQKTATVGLRWDFMRNTALKLQWDHTRIDEGSWGRLTNFEPGFEPGGKVDLVTVAVDFVF</sequence>